<evidence type="ECO:0000313" key="2">
    <source>
        <dbReference type="EMBL" id="KAJ5454954.1"/>
    </source>
</evidence>
<keyword evidence="3" id="KW-1185">Reference proteome</keyword>
<proteinExistence type="predicted"/>
<comment type="caution">
    <text evidence="2">The sequence shown here is derived from an EMBL/GenBank/DDBJ whole genome shotgun (WGS) entry which is preliminary data.</text>
</comment>
<name>A0A9W9WDW8_9EURO</name>
<accession>A0A9W9WDW8</accession>
<feature type="compositionally biased region" description="Polar residues" evidence="1">
    <location>
        <begin position="14"/>
        <end position="25"/>
    </location>
</feature>
<dbReference type="EMBL" id="JAPWDO010000010">
    <property type="protein sequence ID" value="KAJ5454954.1"/>
    <property type="molecule type" value="Genomic_DNA"/>
</dbReference>
<evidence type="ECO:0000313" key="3">
    <source>
        <dbReference type="Proteomes" id="UP001147760"/>
    </source>
</evidence>
<organism evidence="2 3">
    <name type="scientific">Penicillium desertorum</name>
    <dbReference type="NCBI Taxonomy" id="1303715"/>
    <lineage>
        <taxon>Eukaryota</taxon>
        <taxon>Fungi</taxon>
        <taxon>Dikarya</taxon>
        <taxon>Ascomycota</taxon>
        <taxon>Pezizomycotina</taxon>
        <taxon>Eurotiomycetes</taxon>
        <taxon>Eurotiomycetidae</taxon>
        <taxon>Eurotiales</taxon>
        <taxon>Aspergillaceae</taxon>
        <taxon>Penicillium</taxon>
    </lineage>
</organism>
<evidence type="ECO:0000256" key="1">
    <source>
        <dbReference type="SAM" id="MobiDB-lite"/>
    </source>
</evidence>
<reference evidence="2" key="2">
    <citation type="journal article" date="2023" name="IMA Fungus">
        <title>Comparative genomic study of the Penicillium genus elucidates a diverse pangenome and 15 lateral gene transfer events.</title>
        <authorList>
            <person name="Petersen C."/>
            <person name="Sorensen T."/>
            <person name="Nielsen M.R."/>
            <person name="Sondergaard T.E."/>
            <person name="Sorensen J.L."/>
            <person name="Fitzpatrick D.A."/>
            <person name="Frisvad J.C."/>
            <person name="Nielsen K.L."/>
        </authorList>
    </citation>
    <scope>NUCLEOTIDE SEQUENCE</scope>
    <source>
        <strain evidence="2">IBT 17660</strain>
    </source>
</reference>
<feature type="region of interest" description="Disordered" evidence="1">
    <location>
        <begin position="1"/>
        <end position="25"/>
    </location>
</feature>
<dbReference type="Proteomes" id="UP001147760">
    <property type="component" value="Unassembled WGS sequence"/>
</dbReference>
<reference evidence="2" key="1">
    <citation type="submission" date="2022-12" db="EMBL/GenBank/DDBJ databases">
        <authorList>
            <person name="Petersen C."/>
        </authorList>
    </citation>
    <scope>NUCLEOTIDE SEQUENCE</scope>
    <source>
        <strain evidence="2">IBT 17660</strain>
    </source>
</reference>
<protein>
    <submittedName>
        <fullName evidence="2">Uncharacterized protein</fullName>
    </submittedName>
</protein>
<sequence length="181" mass="19924">MPPGVVPEPMFKSDNLQPQVQNGKSNLDSAKIHQCRADGITRSSGIGPTPESKTPLPVTLQKAEPQAQSGRIGPDIPQNIQYQVDGTPSFRVISIETQSAGDKLEADFADSVYIEWQIWSLQGHPIATKRVLSWRDSEAPVKISANFPQCIPYMIRAQFNKPNQIDTSLSLVLNHQDGHAK</sequence>
<gene>
    <name evidence="2" type="ORF">N7530_012723</name>
</gene>
<dbReference type="OrthoDB" id="654211at2759"/>
<dbReference type="AlphaFoldDB" id="A0A9W9WDW8"/>